<evidence type="ECO:0000313" key="3">
    <source>
        <dbReference type="Proteomes" id="UP001497623"/>
    </source>
</evidence>
<keyword evidence="3" id="KW-1185">Reference proteome</keyword>
<evidence type="ECO:0000256" key="1">
    <source>
        <dbReference type="SAM" id="SignalP"/>
    </source>
</evidence>
<feature type="chain" id="PRO_5043472333" evidence="1">
    <location>
        <begin position="21"/>
        <end position="200"/>
    </location>
</feature>
<keyword evidence="1" id="KW-0732">Signal</keyword>
<reference evidence="2 3" key="1">
    <citation type="submission" date="2024-05" db="EMBL/GenBank/DDBJ databases">
        <authorList>
            <person name="Wallberg A."/>
        </authorList>
    </citation>
    <scope>NUCLEOTIDE SEQUENCE [LARGE SCALE GENOMIC DNA]</scope>
</reference>
<evidence type="ECO:0000313" key="2">
    <source>
        <dbReference type="EMBL" id="CAL4099073.1"/>
    </source>
</evidence>
<feature type="signal peptide" evidence="1">
    <location>
        <begin position="1"/>
        <end position="20"/>
    </location>
</feature>
<name>A0AAV2QSR2_MEGNR</name>
<gene>
    <name evidence="2" type="ORF">MNOR_LOCUS16392</name>
</gene>
<dbReference type="AlphaFoldDB" id="A0AAV2QSR2"/>
<proteinExistence type="predicted"/>
<sequence length="200" mass="22070">MDSKLTMLLMFYFSFGPGAAGYNCYRCSSWQSDDYYDDECGKSNYHGSVGYQIGIFAGCAMSVFEDGHVWRGFEDYHSNPVEACRPVDDDGPGILCWCPHEKCNKYLCEECFANSTTTPSPSTQNPPSKGLSCYNCVDCPTVDENTAVVTDENFLTCVTVMTSEEVIIRSGSGDAYDDGECIFDGTVMHCHCTTSLCNNM</sequence>
<dbReference type="Proteomes" id="UP001497623">
    <property type="component" value="Unassembled WGS sequence"/>
</dbReference>
<organism evidence="2 3">
    <name type="scientific">Meganyctiphanes norvegica</name>
    <name type="common">Northern krill</name>
    <name type="synonym">Thysanopoda norvegica</name>
    <dbReference type="NCBI Taxonomy" id="48144"/>
    <lineage>
        <taxon>Eukaryota</taxon>
        <taxon>Metazoa</taxon>
        <taxon>Ecdysozoa</taxon>
        <taxon>Arthropoda</taxon>
        <taxon>Crustacea</taxon>
        <taxon>Multicrustacea</taxon>
        <taxon>Malacostraca</taxon>
        <taxon>Eumalacostraca</taxon>
        <taxon>Eucarida</taxon>
        <taxon>Euphausiacea</taxon>
        <taxon>Euphausiidae</taxon>
        <taxon>Meganyctiphanes</taxon>
    </lineage>
</organism>
<comment type="caution">
    <text evidence="2">The sequence shown here is derived from an EMBL/GenBank/DDBJ whole genome shotgun (WGS) entry which is preliminary data.</text>
</comment>
<protein>
    <submittedName>
        <fullName evidence="2">Uncharacterized protein</fullName>
    </submittedName>
</protein>
<dbReference type="EMBL" id="CAXKWB010010745">
    <property type="protein sequence ID" value="CAL4099073.1"/>
    <property type="molecule type" value="Genomic_DNA"/>
</dbReference>
<accession>A0AAV2QSR2</accession>